<evidence type="ECO:0000256" key="2">
    <source>
        <dbReference type="ARBA" id="ARBA00022490"/>
    </source>
</evidence>
<proteinExistence type="predicted"/>
<keyword evidence="4" id="KW-0694">RNA-binding</keyword>
<dbReference type="SUPFAM" id="SSF50249">
    <property type="entry name" value="Nucleic acid-binding proteins"/>
    <property type="match status" value="1"/>
</dbReference>
<keyword evidence="2" id="KW-0963">Cytoplasm</keyword>
<keyword evidence="3" id="KW-0677">Repeat</keyword>
<comment type="subcellular location">
    <subcellularLocation>
        <location evidence="1">Cytoplasm</location>
    </subcellularLocation>
</comment>
<evidence type="ECO:0000256" key="3">
    <source>
        <dbReference type="ARBA" id="ARBA00022737"/>
    </source>
</evidence>
<dbReference type="Gene3D" id="2.40.50.140">
    <property type="entry name" value="Nucleic acid-binding proteins"/>
    <property type="match status" value="1"/>
</dbReference>
<gene>
    <name evidence="6" type="ORF">BYL167_LOCUS77007</name>
</gene>
<evidence type="ECO:0000256" key="4">
    <source>
        <dbReference type="ARBA" id="ARBA00022884"/>
    </source>
</evidence>
<dbReference type="GO" id="GO:0003723">
    <property type="term" value="F:RNA binding"/>
    <property type="evidence" value="ECO:0007669"/>
    <property type="project" value="UniProtKB-KW"/>
</dbReference>
<dbReference type="Proteomes" id="UP000681967">
    <property type="component" value="Unassembled WGS sequence"/>
</dbReference>
<dbReference type="EMBL" id="CAJOBH010279331">
    <property type="protein sequence ID" value="CAF5169767.1"/>
    <property type="molecule type" value="Genomic_DNA"/>
</dbReference>
<comment type="caution">
    <text evidence="6">The sequence shown here is derived from an EMBL/GenBank/DDBJ whole genome shotgun (WGS) entry which is preliminary data.</text>
</comment>
<dbReference type="GO" id="GO:0005737">
    <property type="term" value="C:cytoplasm"/>
    <property type="evidence" value="ECO:0007669"/>
    <property type="project" value="UniProtKB-SubCell"/>
</dbReference>
<evidence type="ECO:0000256" key="1">
    <source>
        <dbReference type="ARBA" id="ARBA00004496"/>
    </source>
</evidence>
<name>A0A8S3GP74_9BILA</name>
<accession>A0A8S3GP74</accession>
<dbReference type="InterPro" id="IPR012340">
    <property type="entry name" value="NA-bd_OB-fold"/>
</dbReference>
<organism evidence="6 7">
    <name type="scientific">Rotaria magnacalcarata</name>
    <dbReference type="NCBI Taxonomy" id="392030"/>
    <lineage>
        <taxon>Eukaryota</taxon>
        <taxon>Metazoa</taxon>
        <taxon>Spiralia</taxon>
        <taxon>Gnathifera</taxon>
        <taxon>Rotifera</taxon>
        <taxon>Eurotatoria</taxon>
        <taxon>Bdelloidea</taxon>
        <taxon>Philodinida</taxon>
        <taxon>Philodinidae</taxon>
        <taxon>Rotaria</taxon>
    </lineage>
</organism>
<dbReference type="InterPro" id="IPR002059">
    <property type="entry name" value="CSP_DNA-bd"/>
</dbReference>
<dbReference type="PANTHER" id="PTHR12913:SF1">
    <property type="entry name" value="COLD SHOCK DOMAIN-CONTAINING PROTEIN E1"/>
    <property type="match status" value="1"/>
</dbReference>
<feature type="domain" description="CSD" evidence="5">
    <location>
        <begin position="58"/>
        <end position="107"/>
    </location>
</feature>
<protein>
    <recommendedName>
        <fullName evidence="5">CSD domain-containing protein</fullName>
    </recommendedName>
</protein>
<evidence type="ECO:0000313" key="7">
    <source>
        <dbReference type="Proteomes" id="UP000681967"/>
    </source>
</evidence>
<evidence type="ECO:0000313" key="6">
    <source>
        <dbReference type="EMBL" id="CAF5169767.1"/>
    </source>
</evidence>
<dbReference type="Pfam" id="PF00313">
    <property type="entry name" value="CSD"/>
    <property type="match status" value="1"/>
</dbReference>
<reference evidence="6" key="1">
    <citation type="submission" date="2021-02" db="EMBL/GenBank/DDBJ databases">
        <authorList>
            <person name="Nowell W R."/>
        </authorList>
    </citation>
    <scope>NUCLEOTIDE SEQUENCE</scope>
</reference>
<sequence>QKITDDGIPGECFTFSITGVKNKRVILLPNDSVTFSVAIGQDYSRRAVNIILENETRKGKVDTVKGQFGFIDFACEENKKIFFHNSEIESGIDLRAGDEVEFYAQYNLKSG</sequence>
<feature type="non-terminal residue" evidence="6">
    <location>
        <position position="111"/>
    </location>
</feature>
<dbReference type="AlphaFoldDB" id="A0A8S3GP74"/>
<evidence type="ECO:0000259" key="5">
    <source>
        <dbReference type="Pfam" id="PF00313"/>
    </source>
</evidence>
<dbReference type="PANTHER" id="PTHR12913">
    <property type="entry name" value="UNR PROTEIN N-RAS UPSTREAM GENE PROTEIN"/>
    <property type="match status" value="1"/>
</dbReference>
<feature type="non-terminal residue" evidence="6">
    <location>
        <position position="1"/>
    </location>
</feature>